<feature type="compositionally biased region" description="Low complexity" evidence="1">
    <location>
        <begin position="356"/>
        <end position="378"/>
    </location>
</feature>
<organism evidence="2 3">
    <name type="scientific">Nocardia otitidiscaviarum</name>
    <dbReference type="NCBI Taxonomy" id="1823"/>
    <lineage>
        <taxon>Bacteria</taxon>
        <taxon>Bacillati</taxon>
        <taxon>Actinomycetota</taxon>
        <taxon>Actinomycetes</taxon>
        <taxon>Mycobacteriales</taxon>
        <taxon>Nocardiaceae</taxon>
        <taxon>Nocardia</taxon>
    </lineage>
</organism>
<gene>
    <name evidence="2" type="ORF">NCTC1934_02657</name>
</gene>
<dbReference type="OrthoDB" id="4571656at2"/>
<dbReference type="EMBL" id="UGRY01000002">
    <property type="protein sequence ID" value="SUA76676.1"/>
    <property type="molecule type" value="Genomic_DNA"/>
</dbReference>
<feature type="region of interest" description="Disordered" evidence="1">
    <location>
        <begin position="281"/>
        <end position="408"/>
    </location>
</feature>
<name>A0A378YHK1_9NOCA</name>
<proteinExistence type="predicted"/>
<dbReference type="STRING" id="1406858.GCA_000710895_07291"/>
<feature type="compositionally biased region" description="Low complexity" evidence="1">
    <location>
        <begin position="289"/>
        <end position="307"/>
    </location>
</feature>
<dbReference type="RefSeq" id="WP_039809904.1">
    <property type="nucleotide sequence ID" value="NZ_UGRY01000002.1"/>
</dbReference>
<reference evidence="2 3" key="1">
    <citation type="submission" date="2018-06" db="EMBL/GenBank/DDBJ databases">
        <authorList>
            <consortium name="Pathogen Informatics"/>
            <person name="Doyle S."/>
        </authorList>
    </citation>
    <scope>NUCLEOTIDE SEQUENCE [LARGE SCALE GENOMIC DNA]</scope>
    <source>
        <strain evidence="2 3">NCTC1934</strain>
    </source>
</reference>
<evidence type="ECO:0000313" key="2">
    <source>
        <dbReference type="EMBL" id="SUA76676.1"/>
    </source>
</evidence>
<evidence type="ECO:0000313" key="3">
    <source>
        <dbReference type="Proteomes" id="UP000255467"/>
    </source>
</evidence>
<feature type="compositionally biased region" description="Polar residues" evidence="1">
    <location>
        <begin position="337"/>
        <end position="352"/>
    </location>
</feature>
<accession>A0A378YHK1</accession>
<dbReference type="Proteomes" id="UP000255467">
    <property type="component" value="Unassembled WGS sequence"/>
</dbReference>
<sequence length="444" mass="44351">MSDATLNPTVLDVLRTSPVGSMLDRPVADVLRDLGIPQLPQLPQLPAMPEITLPSIDPTVLIQPVVELLSGFGSGSLGGGGFDPTDLFSLVTNALGSANDTTMQALNQVSAGWQSEAAVKAKQKSLSVVDDTGRVQAQGFQQKAILLDAERVVAQGYAELSGVIAKFVAEVIAGAPFFVTPPGFPVLLGLASQVVGEATIIAAKTRGELSVKTAQIVGAGMKIPVTGAPTVADAVQLANMVAQSVQPLAQPAAQLATKVAEKGGEVVSSGAQVISKATDTGQQLLSGLTPTTTPTNPSKTTDSPTTDGLGDDPTGKIDGDGSTPGGSIIGGGGVPMSPTSPSNTPLTRTSFGEPTGSGAPARTSTGTTTQTGRMSTSPMMSGMGGGAGAANRAGAADETASNDRSNLVTGVNGDEVVGVVEGVSTPVIGGVAPIEEPPDKALTL</sequence>
<feature type="compositionally biased region" description="Gly residues" evidence="1">
    <location>
        <begin position="322"/>
        <end position="334"/>
    </location>
</feature>
<evidence type="ECO:0000256" key="1">
    <source>
        <dbReference type="SAM" id="MobiDB-lite"/>
    </source>
</evidence>
<protein>
    <submittedName>
        <fullName evidence="2">Uncharacterized protein</fullName>
    </submittedName>
</protein>
<keyword evidence="3" id="KW-1185">Reference proteome</keyword>
<dbReference type="AlphaFoldDB" id="A0A378YHK1"/>